<dbReference type="Proteomes" id="UP000316806">
    <property type="component" value="Chromosome"/>
</dbReference>
<keyword evidence="1" id="KW-1133">Transmembrane helix</keyword>
<accession>A0A516R4V0</accession>
<evidence type="ECO:0000313" key="3">
    <source>
        <dbReference type="Proteomes" id="UP000316806"/>
    </source>
</evidence>
<evidence type="ECO:0000313" key="2">
    <source>
        <dbReference type="EMBL" id="QDQ10675.1"/>
    </source>
</evidence>
<dbReference type="AlphaFoldDB" id="A0A516R4V0"/>
<name>A0A516R4V0_STRST</name>
<gene>
    <name evidence="2" type="ORF">FH965_08850</name>
</gene>
<sequence>MTSRRPLRHIEARHPALRGAKSPMQTIRLKSSRRDLSPLLAGAAATAACVGALFALLDLSSPVRGPLTLFFLVAAPAAAVAHWLRGLDPWGRALASVSAAIVVDLLVAQSMLALHVWSVRGGVAAVAGVSSAIFLSALARR</sequence>
<feature type="transmembrane region" description="Helical" evidence="1">
    <location>
        <begin position="93"/>
        <end position="116"/>
    </location>
</feature>
<reference evidence="2 3" key="1">
    <citation type="journal article" date="2019" name="J. Ind. Microbiol. Biotechnol.">
        <title>The complete genomic sequence of Streptomyces spectabilis NRRL-2792 and identification of secondary metabolite biosynthetic gene clusters.</title>
        <authorList>
            <person name="Sinha A."/>
            <person name="Phillips-Salemka S."/>
            <person name="Niraula T.A."/>
            <person name="Short K.A."/>
            <person name="Niraula N.P."/>
        </authorList>
    </citation>
    <scope>NUCLEOTIDE SEQUENCE [LARGE SCALE GENOMIC DNA]</scope>
    <source>
        <strain evidence="2 3">NRRL 2792</strain>
    </source>
</reference>
<organism evidence="2 3">
    <name type="scientific">Streptomyces spectabilis</name>
    <dbReference type="NCBI Taxonomy" id="68270"/>
    <lineage>
        <taxon>Bacteria</taxon>
        <taxon>Bacillati</taxon>
        <taxon>Actinomycetota</taxon>
        <taxon>Actinomycetes</taxon>
        <taxon>Kitasatosporales</taxon>
        <taxon>Streptomycetaceae</taxon>
        <taxon>Streptomyces</taxon>
    </lineage>
</organism>
<proteinExistence type="predicted"/>
<feature type="transmembrane region" description="Helical" evidence="1">
    <location>
        <begin position="63"/>
        <end position="81"/>
    </location>
</feature>
<dbReference type="EMBL" id="CP040916">
    <property type="protein sequence ID" value="QDQ10675.1"/>
    <property type="molecule type" value="Genomic_DNA"/>
</dbReference>
<keyword evidence="1" id="KW-0812">Transmembrane</keyword>
<feature type="transmembrane region" description="Helical" evidence="1">
    <location>
        <begin position="122"/>
        <end position="139"/>
    </location>
</feature>
<protein>
    <submittedName>
        <fullName evidence="2">Uncharacterized protein</fullName>
    </submittedName>
</protein>
<evidence type="ECO:0000256" key="1">
    <source>
        <dbReference type="SAM" id="Phobius"/>
    </source>
</evidence>
<keyword evidence="1" id="KW-0472">Membrane</keyword>
<feature type="transmembrane region" description="Helical" evidence="1">
    <location>
        <begin position="36"/>
        <end position="57"/>
    </location>
</feature>